<name>A0A916RC53_9HYPH</name>
<sequence>MTIQAEPDRRVDIIARLKARLGHGHGAETRLIETILEDLHFATHASMTEIARRAEVSEPTVTRLARALGFQTTREMKVHMAQALAIGGAYLRPGGSVGPGQHHDGNEIISAVCGRAHAALDLISVALASIDIAALGKTLAEAQQILIYGTGGSSSMAATELHNRLFRLGLNSCAYADPQLQRMSASVVTDRSVIVAFSISGRIRSVTDAVVIGKQYGAHTLAITVPGSPLAEMVDDFVPFHFQEDGNLYKPSSSRYALLAVLDILAMSTAETLGPPVLERLRRVRQSLATTEITDPLHPIGD</sequence>
<evidence type="ECO:0000313" key="7">
    <source>
        <dbReference type="Proteomes" id="UP000596977"/>
    </source>
</evidence>
<dbReference type="Proteomes" id="UP000596977">
    <property type="component" value="Unassembled WGS sequence"/>
</dbReference>
<dbReference type="CDD" id="cd05013">
    <property type="entry name" value="SIS_RpiR"/>
    <property type="match status" value="1"/>
</dbReference>
<evidence type="ECO:0000256" key="3">
    <source>
        <dbReference type="ARBA" id="ARBA00023163"/>
    </source>
</evidence>
<dbReference type="Gene3D" id="1.10.10.10">
    <property type="entry name" value="Winged helix-like DNA-binding domain superfamily/Winged helix DNA-binding domain"/>
    <property type="match status" value="1"/>
</dbReference>
<keyword evidence="3" id="KW-0804">Transcription</keyword>
<keyword evidence="7" id="KW-1185">Reference proteome</keyword>
<dbReference type="OrthoDB" id="8582409at2"/>
<comment type="caution">
    <text evidence="6">The sequence shown here is derived from an EMBL/GenBank/DDBJ whole genome shotgun (WGS) entry which is preliminary data.</text>
</comment>
<keyword evidence="1" id="KW-0805">Transcription regulation</keyword>
<evidence type="ECO:0000256" key="2">
    <source>
        <dbReference type="ARBA" id="ARBA00023125"/>
    </source>
</evidence>
<reference evidence="6 7" key="1">
    <citation type="journal article" date="2014" name="Int. J. Syst. Evol. Microbiol.">
        <title>Complete genome sequence of Corynebacterium casei LMG S-19264T (=DSM 44701T), isolated from a smear-ripened cheese.</title>
        <authorList>
            <consortium name="US DOE Joint Genome Institute (JGI-PGF)"/>
            <person name="Walter F."/>
            <person name="Albersmeier A."/>
            <person name="Kalinowski J."/>
            <person name="Ruckert C."/>
        </authorList>
    </citation>
    <scope>NUCLEOTIDE SEQUENCE [LARGE SCALE GENOMIC DNA]</scope>
    <source>
        <strain evidence="6 7">CGMCC 1.15896</strain>
    </source>
</reference>
<dbReference type="Pfam" id="PF01380">
    <property type="entry name" value="SIS"/>
    <property type="match status" value="1"/>
</dbReference>
<proteinExistence type="predicted"/>
<dbReference type="InterPro" id="IPR035472">
    <property type="entry name" value="RpiR-like_SIS"/>
</dbReference>
<organism evidence="6 7">
    <name type="scientific">Pelagibacterium lentulum</name>
    <dbReference type="NCBI Taxonomy" id="2029865"/>
    <lineage>
        <taxon>Bacteria</taxon>
        <taxon>Pseudomonadati</taxon>
        <taxon>Pseudomonadota</taxon>
        <taxon>Alphaproteobacteria</taxon>
        <taxon>Hyphomicrobiales</taxon>
        <taxon>Devosiaceae</taxon>
        <taxon>Pelagibacterium</taxon>
    </lineage>
</organism>
<dbReference type="SUPFAM" id="SSF53697">
    <property type="entry name" value="SIS domain"/>
    <property type="match status" value="1"/>
</dbReference>
<dbReference type="InterPro" id="IPR001347">
    <property type="entry name" value="SIS_dom"/>
</dbReference>
<dbReference type="PROSITE" id="PS51464">
    <property type="entry name" value="SIS"/>
    <property type="match status" value="1"/>
</dbReference>
<dbReference type="InterPro" id="IPR000281">
    <property type="entry name" value="HTH_RpiR"/>
</dbReference>
<dbReference type="Pfam" id="PF01418">
    <property type="entry name" value="HTH_6"/>
    <property type="match status" value="1"/>
</dbReference>
<evidence type="ECO:0000256" key="1">
    <source>
        <dbReference type="ARBA" id="ARBA00023015"/>
    </source>
</evidence>
<feature type="domain" description="SIS" evidence="5">
    <location>
        <begin position="135"/>
        <end position="275"/>
    </location>
</feature>
<evidence type="ECO:0000259" key="5">
    <source>
        <dbReference type="PROSITE" id="PS51464"/>
    </source>
</evidence>
<dbReference type="GO" id="GO:0003677">
    <property type="term" value="F:DNA binding"/>
    <property type="evidence" value="ECO:0007669"/>
    <property type="project" value="UniProtKB-KW"/>
</dbReference>
<keyword evidence="2" id="KW-0238">DNA-binding</keyword>
<dbReference type="GO" id="GO:1901135">
    <property type="term" value="P:carbohydrate derivative metabolic process"/>
    <property type="evidence" value="ECO:0007669"/>
    <property type="project" value="InterPro"/>
</dbReference>
<accession>A0A916RC53</accession>
<dbReference type="PROSITE" id="PS51071">
    <property type="entry name" value="HTH_RPIR"/>
    <property type="match status" value="1"/>
</dbReference>
<dbReference type="AlphaFoldDB" id="A0A916RC53"/>
<dbReference type="SUPFAM" id="SSF46689">
    <property type="entry name" value="Homeodomain-like"/>
    <property type="match status" value="1"/>
</dbReference>
<evidence type="ECO:0000313" key="6">
    <source>
        <dbReference type="EMBL" id="GGA49628.1"/>
    </source>
</evidence>
<dbReference type="RefSeq" id="WP_127074283.1">
    <property type="nucleotide sequence ID" value="NZ_BMKB01000003.1"/>
</dbReference>
<evidence type="ECO:0000259" key="4">
    <source>
        <dbReference type="PROSITE" id="PS51071"/>
    </source>
</evidence>
<dbReference type="Gene3D" id="3.40.50.10490">
    <property type="entry name" value="Glucose-6-phosphate isomerase like protein, domain 1"/>
    <property type="match status" value="1"/>
</dbReference>
<gene>
    <name evidence="6" type="ORF">GCM10011499_19400</name>
</gene>
<dbReference type="GO" id="GO:0003700">
    <property type="term" value="F:DNA-binding transcription factor activity"/>
    <property type="evidence" value="ECO:0007669"/>
    <property type="project" value="InterPro"/>
</dbReference>
<protein>
    <submittedName>
        <fullName evidence="6">RpiR family transcriptional regulator</fullName>
    </submittedName>
</protein>
<dbReference type="InterPro" id="IPR036388">
    <property type="entry name" value="WH-like_DNA-bd_sf"/>
</dbReference>
<dbReference type="PANTHER" id="PTHR30514">
    <property type="entry name" value="GLUCOKINASE"/>
    <property type="match status" value="1"/>
</dbReference>
<dbReference type="InterPro" id="IPR009057">
    <property type="entry name" value="Homeodomain-like_sf"/>
</dbReference>
<dbReference type="InterPro" id="IPR047640">
    <property type="entry name" value="RpiR-like"/>
</dbReference>
<dbReference type="GO" id="GO:0097367">
    <property type="term" value="F:carbohydrate derivative binding"/>
    <property type="evidence" value="ECO:0007669"/>
    <property type="project" value="InterPro"/>
</dbReference>
<dbReference type="InterPro" id="IPR046348">
    <property type="entry name" value="SIS_dom_sf"/>
</dbReference>
<feature type="domain" description="HTH rpiR-type" evidence="4">
    <location>
        <begin position="11"/>
        <end position="87"/>
    </location>
</feature>
<dbReference type="EMBL" id="BMKB01000003">
    <property type="protein sequence ID" value="GGA49628.1"/>
    <property type="molecule type" value="Genomic_DNA"/>
</dbReference>
<dbReference type="PANTHER" id="PTHR30514:SF1">
    <property type="entry name" value="HTH-TYPE TRANSCRIPTIONAL REGULATOR HEXR-RELATED"/>
    <property type="match status" value="1"/>
</dbReference>